<dbReference type="GO" id="GO:0006310">
    <property type="term" value="P:DNA recombination"/>
    <property type="evidence" value="ECO:0007669"/>
    <property type="project" value="UniProtKB-KW"/>
</dbReference>
<comment type="function">
    <text evidence="1">Involved in the transposition of the insertion sequence.</text>
</comment>
<dbReference type="Pfam" id="PF13610">
    <property type="entry name" value="DDE_Tnp_IS240"/>
    <property type="match status" value="1"/>
</dbReference>
<feature type="domain" description="Integrase catalytic" evidence="5">
    <location>
        <begin position="18"/>
        <end position="192"/>
    </location>
</feature>
<evidence type="ECO:0000256" key="1">
    <source>
        <dbReference type="ARBA" id="ARBA00002286"/>
    </source>
</evidence>
<evidence type="ECO:0000259" key="5">
    <source>
        <dbReference type="PROSITE" id="PS50994"/>
    </source>
</evidence>
<dbReference type="AlphaFoldDB" id="A0A381KQ18"/>
<dbReference type="InterPro" id="IPR047930">
    <property type="entry name" value="Transpos_IS6"/>
</dbReference>
<organism evidence="6 7">
    <name type="scientific">Buttiauxella agrestis</name>
    <dbReference type="NCBI Taxonomy" id="82977"/>
    <lineage>
        <taxon>Bacteria</taxon>
        <taxon>Pseudomonadati</taxon>
        <taxon>Pseudomonadota</taxon>
        <taxon>Gammaproteobacteria</taxon>
        <taxon>Enterobacterales</taxon>
        <taxon>Enterobacteriaceae</taxon>
        <taxon>Buttiauxella</taxon>
    </lineage>
</organism>
<dbReference type="InterPro" id="IPR012337">
    <property type="entry name" value="RNaseH-like_sf"/>
</dbReference>
<evidence type="ECO:0000313" key="6">
    <source>
        <dbReference type="EMBL" id="SUY92711.1"/>
    </source>
</evidence>
<evidence type="ECO:0000256" key="3">
    <source>
        <dbReference type="ARBA" id="ARBA00023125"/>
    </source>
</evidence>
<dbReference type="SUPFAM" id="SSF53098">
    <property type="entry name" value="Ribonuclease H-like"/>
    <property type="match status" value="1"/>
</dbReference>
<dbReference type="Proteomes" id="UP000255528">
    <property type="component" value="Unassembled WGS sequence"/>
</dbReference>
<evidence type="ECO:0000256" key="4">
    <source>
        <dbReference type="ARBA" id="ARBA00023172"/>
    </source>
</evidence>
<dbReference type="EMBL" id="UIGI01000002">
    <property type="protein sequence ID" value="SUY92711.1"/>
    <property type="molecule type" value="Genomic_DNA"/>
</dbReference>
<sequence>MAERGIVVDHFTLHRWVIRLVPLLDKAFRRRKRAVGRRWRMDETYIKVKGQWKYLYRAVDTAGQTIDFLLTAKRNAAAALRFFRKAIRHHGEPEVVTIDKSGANTAALAALNAGKPDEETITVRQSKYLNNLLEQDHRNIKRRTRPMLGFKSFRRAQTIRAGIEFIHMIRKGQFQPPAGDGLSPAEQFYLLAA</sequence>
<dbReference type="InterPro" id="IPR036397">
    <property type="entry name" value="RNaseH_sf"/>
</dbReference>
<name>A0A381KQ18_9ENTR</name>
<dbReference type="GO" id="GO:0003677">
    <property type="term" value="F:DNA binding"/>
    <property type="evidence" value="ECO:0007669"/>
    <property type="project" value="UniProtKB-KW"/>
</dbReference>
<gene>
    <name evidence="6" type="ORF">NCTC12119_04740</name>
</gene>
<dbReference type="PROSITE" id="PS50994">
    <property type="entry name" value="INTEGRASE"/>
    <property type="match status" value="1"/>
</dbReference>
<dbReference type="InterPro" id="IPR032874">
    <property type="entry name" value="DDE_dom"/>
</dbReference>
<dbReference type="GO" id="GO:0032196">
    <property type="term" value="P:transposition"/>
    <property type="evidence" value="ECO:0007669"/>
    <property type="project" value="UniProtKB-KW"/>
</dbReference>
<keyword evidence="4" id="KW-0233">DNA recombination</keyword>
<protein>
    <submittedName>
        <fullName evidence="6">Integrase core domain</fullName>
    </submittedName>
</protein>
<keyword evidence="3" id="KW-0238">DNA-binding</keyword>
<keyword evidence="2" id="KW-0815">Transposition</keyword>
<dbReference type="PANTHER" id="PTHR35528:SF3">
    <property type="entry name" value="BLL1675 PROTEIN"/>
    <property type="match status" value="1"/>
</dbReference>
<accession>A0A381KQ18</accession>
<dbReference type="NCBIfam" id="NF033587">
    <property type="entry name" value="transpos_IS6"/>
    <property type="match status" value="1"/>
</dbReference>
<evidence type="ECO:0000256" key="2">
    <source>
        <dbReference type="ARBA" id="ARBA00022578"/>
    </source>
</evidence>
<dbReference type="PANTHER" id="PTHR35528">
    <property type="entry name" value="BLL1675 PROTEIN"/>
    <property type="match status" value="1"/>
</dbReference>
<reference evidence="6 7" key="1">
    <citation type="submission" date="2018-06" db="EMBL/GenBank/DDBJ databases">
        <authorList>
            <consortium name="Pathogen Informatics"/>
            <person name="Doyle S."/>
        </authorList>
    </citation>
    <scope>NUCLEOTIDE SEQUENCE [LARGE SCALE GENOMIC DNA]</scope>
    <source>
        <strain evidence="6 7">NCTC12119</strain>
    </source>
</reference>
<dbReference type="InterPro" id="IPR052183">
    <property type="entry name" value="IS_Transposase"/>
</dbReference>
<evidence type="ECO:0000313" key="7">
    <source>
        <dbReference type="Proteomes" id="UP000255528"/>
    </source>
</evidence>
<dbReference type="Gene3D" id="3.30.420.10">
    <property type="entry name" value="Ribonuclease H-like superfamily/Ribonuclease H"/>
    <property type="match status" value="1"/>
</dbReference>
<dbReference type="InterPro" id="IPR001584">
    <property type="entry name" value="Integrase_cat-core"/>
</dbReference>
<proteinExistence type="predicted"/>
<dbReference type="GO" id="GO:0015074">
    <property type="term" value="P:DNA integration"/>
    <property type="evidence" value="ECO:0007669"/>
    <property type="project" value="InterPro"/>
</dbReference>